<reference evidence="3" key="1">
    <citation type="journal article" date="2021" name="BMC Genomics">
        <title>Chromosome-level genome assembly and manually-curated proteome of model necrotroph Parastagonospora nodorum Sn15 reveals a genome-wide trove of candidate effector homologs, and redundancy of virulence-related functions within an accessory chromosome.</title>
        <authorList>
            <person name="Bertazzoni S."/>
            <person name="Jones D.A.B."/>
            <person name="Phan H.T."/>
            <person name="Tan K.-C."/>
            <person name="Hane J.K."/>
        </authorList>
    </citation>
    <scope>NUCLEOTIDE SEQUENCE [LARGE SCALE GENOMIC DNA]</scope>
    <source>
        <strain evidence="3">SN15 / ATCC MYA-4574 / FGSC 10173)</strain>
    </source>
</reference>
<dbReference type="RefSeq" id="XP_001805260.1">
    <property type="nucleotide sequence ID" value="XM_001805208.1"/>
</dbReference>
<evidence type="ECO:0000313" key="2">
    <source>
        <dbReference type="EMBL" id="QRC99572.1"/>
    </source>
</evidence>
<accession>A0A7U2F6C9</accession>
<dbReference type="VEuPathDB" id="FungiDB:JI435_437150"/>
<dbReference type="Proteomes" id="UP000663193">
    <property type="component" value="Chromosome 10"/>
</dbReference>
<dbReference type="EMBL" id="CP069032">
    <property type="protein sequence ID" value="QRC99572.1"/>
    <property type="molecule type" value="Genomic_DNA"/>
</dbReference>
<feature type="chain" id="PRO_5034341481" description="Hydrophobin" evidence="1">
    <location>
        <begin position="21"/>
        <end position="103"/>
    </location>
</feature>
<keyword evidence="3" id="KW-1185">Reference proteome</keyword>
<evidence type="ECO:0000256" key="1">
    <source>
        <dbReference type="SAM" id="SignalP"/>
    </source>
</evidence>
<feature type="signal peptide" evidence="1">
    <location>
        <begin position="1"/>
        <end position="20"/>
    </location>
</feature>
<evidence type="ECO:0008006" key="4">
    <source>
        <dbReference type="Google" id="ProtNLM"/>
    </source>
</evidence>
<dbReference type="KEGG" id="pno:SNOG_15096"/>
<proteinExistence type="predicted"/>
<gene>
    <name evidence="2" type="ORF">JI435_437150</name>
</gene>
<dbReference type="AlphaFoldDB" id="A0A7U2F6C9"/>
<organism evidence="2 3">
    <name type="scientific">Phaeosphaeria nodorum (strain SN15 / ATCC MYA-4574 / FGSC 10173)</name>
    <name type="common">Glume blotch fungus</name>
    <name type="synonym">Parastagonospora nodorum</name>
    <dbReference type="NCBI Taxonomy" id="321614"/>
    <lineage>
        <taxon>Eukaryota</taxon>
        <taxon>Fungi</taxon>
        <taxon>Dikarya</taxon>
        <taxon>Ascomycota</taxon>
        <taxon>Pezizomycotina</taxon>
        <taxon>Dothideomycetes</taxon>
        <taxon>Pleosporomycetidae</taxon>
        <taxon>Pleosporales</taxon>
        <taxon>Pleosporineae</taxon>
        <taxon>Phaeosphaeriaceae</taxon>
        <taxon>Parastagonospora</taxon>
    </lineage>
</organism>
<name>A0A7U2F6C9_PHANO</name>
<protein>
    <recommendedName>
        <fullName evidence="4">Hydrophobin</fullName>
    </recommendedName>
</protein>
<sequence>MYTSTTLFTLIPLLASGAFAYQCTGSVLPVGGSVVLPTNQGYCCGSTGPLVLNDCTNAGQSEVEQGSLADFTAHCTRTGKSPACCAALNVAGVRVVIGCNKIT</sequence>
<keyword evidence="1" id="KW-0732">Signal</keyword>
<evidence type="ECO:0000313" key="3">
    <source>
        <dbReference type="Proteomes" id="UP000663193"/>
    </source>
</evidence>